<reference evidence="18" key="1">
    <citation type="journal article" date="2020" name="Appl. Environ. Microbiol.">
        <title>Medium-Chain Fatty Acid Synthesis by 'Candidatus Weimeria bifida' gen. nov., sp. nov., and 'Candidatus Pseudoramibacter fermentans' sp. nov.</title>
        <authorList>
            <person name="Scarborough M.J."/>
            <person name="Myers K.S."/>
            <person name="Donohue T.J."/>
            <person name="Noguera D.R."/>
        </authorList>
    </citation>
    <scope>NUCLEOTIDE SEQUENCE</scope>
    <source>
        <strain evidence="18">LCO1.1</strain>
    </source>
</reference>
<evidence type="ECO:0000256" key="4">
    <source>
        <dbReference type="ARBA" id="ARBA00018638"/>
    </source>
</evidence>
<evidence type="ECO:0000256" key="1">
    <source>
        <dbReference type="ARBA" id="ARBA00002624"/>
    </source>
</evidence>
<dbReference type="InterPro" id="IPR001264">
    <property type="entry name" value="Glyco_trans_51"/>
</dbReference>
<dbReference type="InterPro" id="IPR036950">
    <property type="entry name" value="PBP_transglycosylase"/>
</dbReference>
<comment type="subcellular location">
    <subcellularLocation>
        <location evidence="2">Cell membrane</location>
        <topology evidence="2">Single-pass type II membrane protein</topology>
    </subcellularLocation>
</comment>
<proteinExistence type="predicted"/>
<dbReference type="PANTHER" id="PTHR32282">
    <property type="entry name" value="BINDING PROTEIN TRANSPEPTIDASE, PUTATIVE-RELATED"/>
    <property type="match status" value="1"/>
</dbReference>
<dbReference type="InterPro" id="IPR050396">
    <property type="entry name" value="Glycosyltr_51/Transpeptidase"/>
</dbReference>
<dbReference type="GO" id="GO:0009252">
    <property type="term" value="P:peptidoglycan biosynthetic process"/>
    <property type="evidence" value="ECO:0007669"/>
    <property type="project" value="UniProtKB-UniPathway"/>
</dbReference>
<dbReference type="EC" id="2.4.99.28" evidence="14"/>
<dbReference type="InterPro" id="IPR012338">
    <property type="entry name" value="Beta-lactam/transpept-like"/>
</dbReference>
<dbReference type="AlphaFoldDB" id="A0A6N7IZ65"/>
<evidence type="ECO:0000259" key="17">
    <source>
        <dbReference type="Pfam" id="PF00912"/>
    </source>
</evidence>
<dbReference type="Gene3D" id="1.10.3810.10">
    <property type="entry name" value="Biosynthetic peptidoglycan transglycosylase-like"/>
    <property type="match status" value="1"/>
</dbReference>
<keyword evidence="12" id="KW-0511">Multifunctional enzyme</keyword>
<dbReference type="GO" id="GO:0006508">
    <property type="term" value="P:proteolysis"/>
    <property type="evidence" value="ECO:0007669"/>
    <property type="project" value="UniProtKB-KW"/>
</dbReference>
<evidence type="ECO:0000256" key="5">
    <source>
        <dbReference type="ARBA" id="ARBA00022645"/>
    </source>
</evidence>
<dbReference type="EC" id="3.4.16.4" evidence="3"/>
<evidence type="ECO:0000256" key="8">
    <source>
        <dbReference type="ARBA" id="ARBA00022679"/>
    </source>
</evidence>
<comment type="catalytic activity">
    <reaction evidence="15">
        <text>[GlcNAc-(1-&gt;4)-Mur2Ac(oyl-L-Ala-gamma-D-Glu-L-Lys-D-Ala-D-Ala)](n)-di-trans,octa-cis-undecaprenyl diphosphate + beta-D-GlcNAc-(1-&gt;4)-Mur2Ac(oyl-L-Ala-gamma-D-Glu-L-Lys-D-Ala-D-Ala)-di-trans,octa-cis-undecaprenyl diphosphate = [GlcNAc-(1-&gt;4)-Mur2Ac(oyl-L-Ala-gamma-D-Glu-L-Lys-D-Ala-D-Ala)](n+1)-di-trans,octa-cis-undecaprenyl diphosphate + di-trans,octa-cis-undecaprenyl diphosphate + H(+)</text>
        <dbReference type="Rhea" id="RHEA:23708"/>
        <dbReference type="Rhea" id="RHEA-COMP:9602"/>
        <dbReference type="Rhea" id="RHEA-COMP:9603"/>
        <dbReference type="ChEBI" id="CHEBI:15378"/>
        <dbReference type="ChEBI" id="CHEBI:58405"/>
        <dbReference type="ChEBI" id="CHEBI:60033"/>
        <dbReference type="ChEBI" id="CHEBI:78435"/>
        <dbReference type="EC" id="2.4.99.28"/>
    </reaction>
</comment>
<sequence>MDFSRTYVKNHNSPRIRKRLAAQNRFIHSLIKTILILILIVLALSIAGAAYYVKSQIDKLPDISAVNISPSRNKTRIVDTDGRILATLSAGGTEREYVSLKKIPKDLQHAIVAVEDERFYEHNGADIRSNIRAIFTGLVNGGNFSQGASTITQQLLDITYFSTKTEDKGFVDRLDHKIQQEYLAVQLERVKSKDQILEKYLNTLNLGRNTLGVEAAAERYFNKDVSKLNLSECTVLAAIARNPTKYNPINHRKNNALRREKVLKTMLDQGYITRKSYQKAIDDDVYSRIASENYEDEEKSSYFEDALTEQVVGDLKRQLGLTETEAFMKLYTGGLKIYATQSKSIQNIVDKEVDRKANYPGGTKYSLSFSLTVEKENGTTKNYNEKTMLKYYRGRDKAYTLNYKSKEEAKKAYAAYRKQMTADGKVPEGGECINYMLEPQTAVTIIDQKTGEVRAVSGGRGDRENGRTLNRATDTVRQPGSTFDILSAYAPAIDAAGETLATVEDDAPMTYQNGQKLKNYDKRYRGFTTIRDAVTSSVNVVAVKTLTKIGTGLGYQYVKDFGISTLRDGDNNESLALGGLTRGVKNIELAAAYGTIANGGYYRRPVYYTTIEDSTGKVILDTTNDKGHRVLKQSTAWLLTSAMEDAINKGSGINASFDGMTLAGKSGMTTDNRDLLLAGYSPYYTCVVTGGCDDDSPQKDTSYTTKIWKSIMQQIHMDKSYKIFKRPAGIVSANICRKSGKLPEENVCNKDPRGSMVVKEYFTADTVPTETCDHHVKLDICKISGLPAGDFCPKSDIVKEVFITGGSPGTEDSKYMISADDMLRTCNIHTSRIPPASVHNSRKNSKS</sequence>
<feature type="domain" description="Glycosyl transferase family 51" evidence="17">
    <location>
        <begin position="82"/>
        <end position="266"/>
    </location>
</feature>
<evidence type="ECO:0000256" key="10">
    <source>
        <dbReference type="ARBA" id="ARBA00022968"/>
    </source>
</evidence>
<keyword evidence="11" id="KW-0046">Antibiotic resistance</keyword>
<evidence type="ECO:0000256" key="9">
    <source>
        <dbReference type="ARBA" id="ARBA00022801"/>
    </source>
</evidence>
<dbReference type="InterPro" id="IPR023346">
    <property type="entry name" value="Lysozyme-like_dom_sf"/>
</dbReference>
<evidence type="ECO:0000259" key="16">
    <source>
        <dbReference type="Pfam" id="PF00905"/>
    </source>
</evidence>
<evidence type="ECO:0000256" key="6">
    <source>
        <dbReference type="ARBA" id="ARBA00022670"/>
    </source>
</evidence>
<evidence type="ECO:0000313" key="19">
    <source>
        <dbReference type="Proteomes" id="UP000460257"/>
    </source>
</evidence>
<dbReference type="EMBL" id="VOGC01000004">
    <property type="protein sequence ID" value="MQN01240.1"/>
    <property type="molecule type" value="Genomic_DNA"/>
</dbReference>
<feature type="domain" description="Penicillin-binding protein transpeptidase" evidence="16">
    <location>
        <begin position="442"/>
        <end position="682"/>
    </location>
</feature>
<evidence type="ECO:0000256" key="14">
    <source>
        <dbReference type="ARBA" id="ARBA00044770"/>
    </source>
</evidence>
<keyword evidence="6" id="KW-0645">Protease</keyword>
<evidence type="ECO:0000256" key="13">
    <source>
        <dbReference type="ARBA" id="ARBA00034000"/>
    </source>
</evidence>
<keyword evidence="5" id="KW-0121">Carboxypeptidase</keyword>
<evidence type="ECO:0000256" key="12">
    <source>
        <dbReference type="ARBA" id="ARBA00023268"/>
    </source>
</evidence>
<dbReference type="Pfam" id="PF00912">
    <property type="entry name" value="Transgly"/>
    <property type="match status" value="1"/>
</dbReference>
<dbReference type="UniPathway" id="UPA00219"/>
<protein>
    <recommendedName>
        <fullName evidence="4">Penicillin-binding protein 1A</fullName>
        <ecNumber evidence="14">2.4.99.28</ecNumber>
        <ecNumber evidence="3">3.4.16.4</ecNumber>
    </recommendedName>
</protein>
<dbReference type="Proteomes" id="UP000460257">
    <property type="component" value="Unassembled WGS sequence"/>
</dbReference>
<accession>A0A6N7IZ65</accession>
<name>A0A6N7IZ65_9FIRM</name>
<dbReference type="SUPFAM" id="SSF56601">
    <property type="entry name" value="beta-lactamase/transpeptidase-like"/>
    <property type="match status" value="1"/>
</dbReference>
<dbReference type="Pfam" id="PF00905">
    <property type="entry name" value="Transpeptidase"/>
    <property type="match status" value="1"/>
</dbReference>
<organism evidence="18 19">
    <name type="scientific">Candidatus Weimeria bifida</name>
    <dbReference type="NCBI Taxonomy" id="2599074"/>
    <lineage>
        <taxon>Bacteria</taxon>
        <taxon>Bacillati</taxon>
        <taxon>Bacillota</taxon>
        <taxon>Clostridia</taxon>
        <taxon>Lachnospirales</taxon>
        <taxon>Lachnospiraceae</taxon>
        <taxon>Candidatus Weimeria</taxon>
    </lineage>
</organism>
<dbReference type="SUPFAM" id="SSF53955">
    <property type="entry name" value="Lysozyme-like"/>
    <property type="match status" value="1"/>
</dbReference>
<dbReference type="GO" id="GO:0046677">
    <property type="term" value="P:response to antibiotic"/>
    <property type="evidence" value="ECO:0007669"/>
    <property type="project" value="UniProtKB-KW"/>
</dbReference>
<keyword evidence="7" id="KW-0328">Glycosyltransferase</keyword>
<comment type="catalytic activity">
    <reaction evidence="13">
        <text>Preferential cleavage: (Ac)2-L-Lys-D-Ala-|-D-Ala. Also transpeptidation of peptidyl-alanyl moieties that are N-acyl substituents of D-alanine.</text>
        <dbReference type="EC" id="3.4.16.4"/>
    </reaction>
</comment>
<dbReference type="GO" id="GO:0009002">
    <property type="term" value="F:serine-type D-Ala-D-Ala carboxypeptidase activity"/>
    <property type="evidence" value="ECO:0007669"/>
    <property type="project" value="UniProtKB-EC"/>
</dbReference>
<dbReference type="GO" id="GO:0005886">
    <property type="term" value="C:plasma membrane"/>
    <property type="evidence" value="ECO:0007669"/>
    <property type="project" value="UniProtKB-SubCell"/>
</dbReference>
<dbReference type="GO" id="GO:0008658">
    <property type="term" value="F:penicillin binding"/>
    <property type="evidence" value="ECO:0007669"/>
    <property type="project" value="InterPro"/>
</dbReference>
<dbReference type="Gene3D" id="3.40.710.10">
    <property type="entry name" value="DD-peptidase/beta-lactamase superfamily"/>
    <property type="match status" value="1"/>
</dbReference>
<evidence type="ECO:0000256" key="3">
    <source>
        <dbReference type="ARBA" id="ARBA00012448"/>
    </source>
</evidence>
<dbReference type="GO" id="GO:0008955">
    <property type="term" value="F:peptidoglycan glycosyltransferase activity"/>
    <property type="evidence" value="ECO:0007669"/>
    <property type="project" value="UniProtKB-EC"/>
</dbReference>
<evidence type="ECO:0000256" key="15">
    <source>
        <dbReference type="ARBA" id="ARBA00049902"/>
    </source>
</evidence>
<comment type="caution">
    <text evidence="18">The sequence shown here is derived from an EMBL/GenBank/DDBJ whole genome shotgun (WGS) entry which is preliminary data.</text>
</comment>
<keyword evidence="10" id="KW-0812">Transmembrane</keyword>
<keyword evidence="19" id="KW-1185">Reference proteome</keyword>
<comment type="function">
    <text evidence="1">Cell wall formation. Synthesis of cross-linked peptidoglycan from the lipid intermediates. The enzyme has a penicillin-insensitive transglycosylase N-terminal domain (formation of linear glycan strands) and a penicillin-sensitive transpeptidase C-terminal domain (cross-linking of the peptide subunits).</text>
</comment>
<evidence type="ECO:0000313" key="18">
    <source>
        <dbReference type="EMBL" id="MQN01240.1"/>
    </source>
</evidence>
<evidence type="ECO:0000256" key="11">
    <source>
        <dbReference type="ARBA" id="ARBA00023251"/>
    </source>
</evidence>
<keyword evidence="8 18" id="KW-0808">Transferase</keyword>
<gene>
    <name evidence="18" type="ORF">FRC54_04750</name>
</gene>
<keyword evidence="9" id="KW-0378">Hydrolase</keyword>
<evidence type="ECO:0000256" key="7">
    <source>
        <dbReference type="ARBA" id="ARBA00022676"/>
    </source>
</evidence>
<dbReference type="InterPro" id="IPR001460">
    <property type="entry name" value="PCN-bd_Tpept"/>
</dbReference>
<dbReference type="PANTHER" id="PTHR32282:SF33">
    <property type="entry name" value="PEPTIDOGLYCAN GLYCOSYLTRANSFERASE"/>
    <property type="match status" value="1"/>
</dbReference>
<evidence type="ECO:0000256" key="2">
    <source>
        <dbReference type="ARBA" id="ARBA00004401"/>
    </source>
</evidence>
<keyword evidence="10" id="KW-0735">Signal-anchor</keyword>